<dbReference type="AlphaFoldDB" id="A0A7Z0N7K1"/>
<keyword evidence="3" id="KW-1185">Reference proteome</keyword>
<organism evidence="2 3">
    <name type="scientific">Vreelandella sedimenti</name>
    <dbReference type="NCBI Taxonomy" id="2729618"/>
    <lineage>
        <taxon>Bacteria</taxon>
        <taxon>Pseudomonadati</taxon>
        <taxon>Pseudomonadota</taxon>
        <taxon>Gammaproteobacteria</taxon>
        <taxon>Oceanospirillales</taxon>
        <taxon>Halomonadaceae</taxon>
        <taxon>Vreelandella</taxon>
    </lineage>
</organism>
<evidence type="ECO:0000313" key="2">
    <source>
        <dbReference type="EMBL" id="NYT72942.1"/>
    </source>
</evidence>
<accession>A0A7Z0N7K1</accession>
<dbReference type="RefSeq" id="WP_180091824.1">
    <property type="nucleotide sequence ID" value="NZ_CAXAZJ010000032.1"/>
</dbReference>
<protein>
    <submittedName>
        <fullName evidence="2">Uncharacterized protein</fullName>
    </submittedName>
</protein>
<gene>
    <name evidence="2" type="ORF">HZU72_10945</name>
</gene>
<dbReference type="Proteomes" id="UP000520876">
    <property type="component" value="Unassembled WGS sequence"/>
</dbReference>
<comment type="caution">
    <text evidence="2">The sequence shown here is derived from an EMBL/GenBank/DDBJ whole genome shotgun (WGS) entry which is preliminary data.</text>
</comment>
<evidence type="ECO:0000256" key="1">
    <source>
        <dbReference type="SAM" id="MobiDB-lite"/>
    </source>
</evidence>
<feature type="region of interest" description="Disordered" evidence="1">
    <location>
        <begin position="45"/>
        <end position="79"/>
    </location>
</feature>
<reference evidence="2 3" key="1">
    <citation type="submission" date="2020-07" db="EMBL/GenBank/DDBJ databases">
        <title>Halomonas sp. QX-2 draft genome sequence.</title>
        <authorList>
            <person name="Qiu X."/>
        </authorList>
    </citation>
    <scope>NUCLEOTIDE SEQUENCE [LARGE SCALE GENOMIC DNA]</scope>
    <source>
        <strain evidence="2 3">QX-2</strain>
    </source>
</reference>
<sequence>MKKPYHKYKDQHLKNTKDAIKKIAKNSMKKSLLKASKLKILKTKIGSNTGRHISHIAYRSSSKKGKRSDGETSRVSQPT</sequence>
<dbReference type="EMBL" id="JACCGK010000008">
    <property type="protein sequence ID" value="NYT72942.1"/>
    <property type="molecule type" value="Genomic_DNA"/>
</dbReference>
<proteinExistence type="predicted"/>
<evidence type="ECO:0000313" key="3">
    <source>
        <dbReference type="Proteomes" id="UP000520876"/>
    </source>
</evidence>
<name>A0A7Z0N7K1_9GAMM</name>